<evidence type="ECO:0000313" key="8">
    <source>
        <dbReference type="EMBL" id="CCB88637.1"/>
    </source>
</evidence>
<dbReference type="InterPro" id="IPR038657">
    <property type="entry name" value="Ribosomal_bL19_sf"/>
</dbReference>
<dbReference type="HAMAP" id="MF_00402">
    <property type="entry name" value="Ribosomal_bL19"/>
    <property type="match status" value="1"/>
</dbReference>
<evidence type="ECO:0000256" key="1">
    <source>
        <dbReference type="ARBA" id="ARBA00005781"/>
    </source>
</evidence>
<keyword evidence="9" id="KW-1185">Reference proteome</keyword>
<dbReference type="OrthoDB" id="9803541at2"/>
<organism evidence="8 9">
    <name type="scientific">Simkania negevensis (strain ATCC VR-1471 / DSM 27360 / Z)</name>
    <dbReference type="NCBI Taxonomy" id="331113"/>
    <lineage>
        <taxon>Bacteria</taxon>
        <taxon>Pseudomonadati</taxon>
        <taxon>Chlamydiota</taxon>
        <taxon>Chlamydiia</taxon>
        <taxon>Parachlamydiales</taxon>
        <taxon>Simkaniaceae</taxon>
        <taxon>Simkania</taxon>
    </lineage>
</organism>
<dbReference type="InterPro" id="IPR018257">
    <property type="entry name" value="Ribosomal_bL19_CS"/>
</dbReference>
<evidence type="ECO:0000256" key="5">
    <source>
        <dbReference type="HAMAP-Rule" id="MF_00402"/>
    </source>
</evidence>
<dbReference type="AlphaFoldDB" id="F8L7B4"/>
<dbReference type="SUPFAM" id="SSF50104">
    <property type="entry name" value="Translation proteins SH3-like domain"/>
    <property type="match status" value="1"/>
</dbReference>
<evidence type="ECO:0000313" key="9">
    <source>
        <dbReference type="Proteomes" id="UP000000496"/>
    </source>
</evidence>
<accession>F8L7B4</accession>
<evidence type="ECO:0000256" key="4">
    <source>
        <dbReference type="ARBA" id="ARBA00035171"/>
    </source>
</evidence>
<keyword evidence="3 5" id="KW-0687">Ribonucleoprotein</keyword>
<name>F8L7B4_SIMNZ</name>
<dbReference type="InterPro" id="IPR001857">
    <property type="entry name" value="Ribosomal_bL19"/>
</dbReference>
<feature type="compositionally biased region" description="Basic and acidic residues" evidence="7">
    <location>
        <begin position="140"/>
        <end position="149"/>
    </location>
</feature>
<proteinExistence type="inferred from homology"/>
<dbReference type="STRING" id="331113.SNE_A07600"/>
<evidence type="ECO:0000256" key="6">
    <source>
        <dbReference type="RuleBase" id="RU000559"/>
    </source>
</evidence>
<dbReference type="NCBIfam" id="TIGR01024">
    <property type="entry name" value="rplS_bact"/>
    <property type="match status" value="1"/>
</dbReference>
<protein>
    <recommendedName>
        <fullName evidence="4 5">Large ribosomal subunit protein bL19</fullName>
    </recommendedName>
</protein>
<comment type="function">
    <text evidence="5 6">This protein is located at the 30S-50S ribosomal subunit interface and may play a role in the structure and function of the aminoacyl-tRNA binding site.</text>
</comment>
<dbReference type="KEGG" id="sng:SNE_A07600"/>
<dbReference type="Proteomes" id="UP000000496">
    <property type="component" value="Chromosome gsn.131"/>
</dbReference>
<dbReference type="PANTHER" id="PTHR15680:SF9">
    <property type="entry name" value="LARGE RIBOSOMAL SUBUNIT PROTEIN BL19M"/>
    <property type="match status" value="1"/>
</dbReference>
<dbReference type="EMBL" id="FR872582">
    <property type="protein sequence ID" value="CCB88637.1"/>
    <property type="molecule type" value="Genomic_DNA"/>
</dbReference>
<comment type="similarity">
    <text evidence="1 5 6">Belongs to the bacterial ribosomal protein bL19 family.</text>
</comment>
<dbReference type="PANTHER" id="PTHR15680">
    <property type="entry name" value="RIBOSOMAL PROTEIN L19"/>
    <property type="match status" value="1"/>
</dbReference>
<sequence length="175" mass="19594">MSQGALIEEIESSQLKTDIPEFCVGDTVKVHIRIIEGEKERIQVFTGTVIARKGSGFSETFSVYRIAYGVTMERVFILHSPRIAKIEVIRKGKVRQAKLYYLRGVSGKKAKVKEKIGSKKKKMVIEDEAYAAPLQEENPAEVKEAAPKAEKKKAAKPKKEEKSASEETPPEESKE</sequence>
<dbReference type="Pfam" id="PF01245">
    <property type="entry name" value="Ribosomal_L19"/>
    <property type="match status" value="1"/>
</dbReference>
<dbReference type="FunFam" id="2.30.30.790:FF:000001">
    <property type="entry name" value="50S ribosomal protein L19"/>
    <property type="match status" value="1"/>
</dbReference>
<feature type="region of interest" description="Disordered" evidence="7">
    <location>
        <begin position="136"/>
        <end position="175"/>
    </location>
</feature>
<dbReference type="HOGENOM" id="CLU_103507_0_1_0"/>
<keyword evidence="2 5" id="KW-0689">Ribosomal protein</keyword>
<reference evidence="8 9" key="1">
    <citation type="journal article" date="2011" name="Mol. Biol. Evol.">
        <title>Unity in variety--the pan-genome of the Chlamydiae.</title>
        <authorList>
            <person name="Collingro A."/>
            <person name="Tischler P."/>
            <person name="Weinmaier T."/>
            <person name="Penz T."/>
            <person name="Heinz E."/>
            <person name="Brunham R.C."/>
            <person name="Read T.D."/>
            <person name="Bavoil P.M."/>
            <person name="Sachse K."/>
            <person name="Kahane S."/>
            <person name="Friedman M.G."/>
            <person name="Rattei T."/>
            <person name="Myers G.S."/>
            <person name="Horn M."/>
        </authorList>
    </citation>
    <scope>NUCLEOTIDE SEQUENCE [LARGE SCALE GENOMIC DNA]</scope>
    <source>
        <strain evidence="9">ATCC VR-1471 / Z</strain>
    </source>
</reference>
<dbReference type="GO" id="GO:0003735">
    <property type="term" value="F:structural constituent of ribosome"/>
    <property type="evidence" value="ECO:0007669"/>
    <property type="project" value="InterPro"/>
</dbReference>
<evidence type="ECO:0000256" key="3">
    <source>
        <dbReference type="ARBA" id="ARBA00023274"/>
    </source>
</evidence>
<feature type="compositionally biased region" description="Basic and acidic residues" evidence="7">
    <location>
        <begin position="157"/>
        <end position="175"/>
    </location>
</feature>
<dbReference type="GO" id="GO:0022625">
    <property type="term" value="C:cytosolic large ribosomal subunit"/>
    <property type="evidence" value="ECO:0007669"/>
    <property type="project" value="TreeGrafter"/>
</dbReference>
<dbReference type="GO" id="GO:0006412">
    <property type="term" value="P:translation"/>
    <property type="evidence" value="ECO:0007669"/>
    <property type="project" value="UniProtKB-UniRule"/>
</dbReference>
<dbReference type="Gene3D" id="2.30.30.790">
    <property type="match status" value="1"/>
</dbReference>
<dbReference type="PRINTS" id="PR00061">
    <property type="entry name" value="RIBOSOMALL19"/>
</dbReference>
<dbReference type="eggNOG" id="COG0335">
    <property type="taxonomic scope" value="Bacteria"/>
</dbReference>
<gene>
    <name evidence="5 8" type="primary">rplS</name>
    <name evidence="8" type="ordered locus">SNE_A07600</name>
</gene>
<evidence type="ECO:0000256" key="2">
    <source>
        <dbReference type="ARBA" id="ARBA00022980"/>
    </source>
</evidence>
<evidence type="ECO:0000256" key="7">
    <source>
        <dbReference type="SAM" id="MobiDB-lite"/>
    </source>
</evidence>
<dbReference type="InterPro" id="IPR008991">
    <property type="entry name" value="Translation_prot_SH3-like_sf"/>
</dbReference>
<dbReference type="PROSITE" id="PS01015">
    <property type="entry name" value="RIBOSOMAL_L19"/>
    <property type="match status" value="1"/>
</dbReference>